<dbReference type="GO" id="GO:0007131">
    <property type="term" value="P:reciprocal meiotic recombination"/>
    <property type="evidence" value="ECO:0007669"/>
    <property type="project" value="InterPro"/>
</dbReference>
<evidence type="ECO:0000313" key="1">
    <source>
        <dbReference type="EMBL" id="CUS10859.1"/>
    </source>
</evidence>
<proteinExistence type="predicted"/>
<dbReference type="GO" id="GO:0061630">
    <property type="term" value="F:ubiquitin protein ligase activity"/>
    <property type="evidence" value="ECO:0007669"/>
    <property type="project" value="InterPro"/>
</dbReference>
<sequence>LQTCPACSTALPKPGDAVISVLNPPDDHMTSVLSGLSPSATTEICTRGIAFWTYRVSQEGLTVAKILSIRSCNIFTSTGAEIRGENEKIVRDTSAEVSALHNKIAGIELVEDELGRKTREQVQGRRRKARKLAQ</sequence>
<feature type="non-terminal residue" evidence="1">
    <location>
        <position position="134"/>
    </location>
</feature>
<dbReference type="PANTHER" id="PTHR14305:SF0">
    <property type="entry name" value="E3 UBIQUITIN-PROTEIN LIGASE CCNB1IP1"/>
    <property type="match status" value="1"/>
</dbReference>
<dbReference type="AlphaFoldDB" id="A0A292PTI3"/>
<keyword evidence="2" id="KW-1185">Reference proteome</keyword>
<organism evidence="1 2">
    <name type="scientific">Tuber aestivum</name>
    <name type="common">summer truffle</name>
    <dbReference type="NCBI Taxonomy" id="59557"/>
    <lineage>
        <taxon>Eukaryota</taxon>
        <taxon>Fungi</taxon>
        <taxon>Dikarya</taxon>
        <taxon>Ascomycota</taxon>
        <taxon>Pezizomycotina</taxon>
        <taxon>Pezizomycetes</taxon>
        <taxon>Pezizales</taxon>
        <taxon>Tuberaceae</taxon>
        <taxon>Tuber</taxon>
    </lineage>
</organism>
<name>A0A292PTI3_9PEZI</name>
<dbReference type="EMBL" id="LN891038">
    <property type="protein sequence ID" value="CUS10859.1"/>
    <property type="molecule type" value="Genomic_DNA"/>
</dbReference>
<gene>
    <name evidence="1" type="ORF">GSTUAT00005132001</name>
</gene>
<dbReference type="InterPro" id="IPR042448">
    <property type="entry name" value="CCNB1IP1"/>
</dbReference>
<feature type="non-terminal residue" evidence="1">
    <location>
        <position position="1"/>
    </location>
</feature>
<evidence type="ECO:0000313" key="2">
    <source>
        <dbReference type="Proteomes" id="UP001412239"/>
    </source>
</evidence>
<accession>A0A292PTI3</accession>
<dbReference type="GO" id="GO:0000795">
    <property type="term" value="C:synaptonemal complex"/>
    <property type="evidence" value="ECO:0007669"/>
    <property type="project" value="InterPro"/>
</dbReference>
<dbReference type="Proteomes" id="UP001412239">
    <property type="component" value="Unassembled WGS sequence"/>
</dbReference>
<protein>
    <submittedName>
        <fullName evidence="1">Uncharacterized protein</fullName>
    </submittedName>
</protein>
<reference evidence="1" key="1">
    <citation type="submission" date="2015-10" db="EMBL/GenBank/DDBJ databases">
        <authorList>
            <person name="Regsiter A."/>
            <person name="william w."/>
        </authorList>
    </citation>
    <scope>NUCLEOTIDE SEQUENCE</scope>
    <source>
        <strain evidence="1">Montdore</strain>
    </source>
</reference>
<dbReference type="PANTHER" id="PTHR14305">
    <property type="entry name" value="E3 UBIQUITIN-PROTEIN LIGASE CCNB1IP1"/>
    <property type="match status" value="1"/>
</dbReference>